<protein>
    <submittedName>
        <fullName evidence="2">Uncharacterized protein</fullName>
    </submittedName>
</protein>
<dbReference type="Gene3D" id="1.10.10.2590">
    <property type="entry name" value="BEN domain"/>
    <property type="match status" value="1"/>
</dbReference>
<evidence type="ECO:0000313" key="3">
    <source>
        <dbReference type="Proteomes" id="UP000828390"/>
    </source>
</evidence>
<keyword evidence="3" id="KW-1185">Reference proteome</keyword>
<dbReference type="Proteomes" id="UP000828390">
    <property type="component" value="Unassembled WGS sequence"/>
</dbReference>
<gene>
    <name evidence="2" type="ORF">DPMN_003243</name>
</gene>
<sequence length="127" mass="14462">MTGQLAKKKEGQGSVSKKEADSILETKPCQAICEQDVETIVGKAIGDQNKFKNLCLYKFTQEELVSCTLTGKRTIKCMDNVKPQLGHTKFKELETLVLKYTSYDKQSFQKKIETLQKILRREKNEAV</sequence>
<dbReference type="AlphaFoldDB" id="A0A9D4MPK3"/>
<name>A0A9D4MPK3_DREPO</name>
<reference evidence="2" key="2">
    <citation type="submission" date="2020-11" db="EMBL/GenBank/DDBJ databases">
        <authorList>
            <person name="McCartney M.A."/>
            <person name="Auch B."/>
            <person name="Kono T."/>
            <person name="Mallez S."/>
            <person name="Becker A."/>
            <person name="Gohl D.M."/>
            <person name="Silverstein K.A.T."/>
            <person name="Koren S."/>
            <person name="Bechman K.B."/>
            <person name="Herman A."/>
            <person name="Abrahante J.E."/>
            <person name="Garbe J."/>
        </authorList>
    </citation>
    <scope>NUCLEOTIDE SEQUENCE</scope>
    <source>
        <strain evidence="2">Duluth1</strain>
        <tissue evidence="2">Whole animal</tissue>
    </source>
</reference>
<feature type="region of interest" description="Disordered" evidence="1">
    <location>
        <begin position="1"/>
        <end position="23"/>
    </location>
</feature>
<evidence type="ECO:0000256" key="1">
    <source>
        <dbReference type="SAM" id="MobiDB-lite"/>
    </source>
</evidence>
<dbReference type="EMBL" id="JAIWYP010000001">
    <property type="protein sequence ID" value="KAH3879341.1"/>
    <property type="molecule type" value="Genomic_DNA"/>
</dbReference>
<comment type="caution">
    <text evidence="2">The sequence shown here is derived from an EMBL/GenBank/DDBJ whole genome shotgun (WGS) entry which is preliminary data.</text>
</comment>
<organism evidence="2 3">
    <name type="scientific">Dreissena polymorpha</name>
    <name type="common">Zebra mussel</name>
    <name type="synonym">Mytilus polymorpha</name>
    <dbReference type="NCBI Taxonomy" id="45954"/>
    <lineage>
        <taxon>Eukaryota</taxon>
        <taxon>Metazoa</taxon>
        <taxon>Spiralia</taxon>
        <taxon>Lophotrochozoa</taxon>
        <taxon>Mollusca</taxon>
        <taxon>Bivalvia</taxon>
        <taxon>Autobranchia</taxon>
        <taxon>Heteroconchia</taxon>
        <taxon>Euheterodonta</taxon>
        <taxon>Imparidentia</taxon>
        <taxon>Neoheterodontei</taxon>
        <taxon>Myida</taxon>
        <taxon>Dreissenoidea</taxon>
        <taxon>Dreissenidae</taxon>
        <taxon>Dreissena</taxon>
    </lineage>
</organism>
<feature type="compositionally biased region" description="Basic and acidic residues" evidence="1">
    <location>
        <begin position="7"/>
        <end position="21"/>
    </location>
</feature>
<evidence type="ECO:0000313" key="2">
    <source>
        <dbReference type="EMBL" id="KAH3879341.1"/>
    </source>
</evidence>
<proteinExistence type="predicted"/>
<accession>A0A9D4MPK3</accession>
<reference evidence="2" key="1">
    <citation type="journal article" date="2019" name="bioRxiv">
        <title>The Genome of the Zebra Mussel, Dreissena polymorpha: A Resource for Invasive Species Research.</title>
        <authorList>
            <person name="McCartney M.A."/>
            <person name="Auch B."/>
            <person name="Kono T."/>
            <person name="Mallez S."/>
            <person name="Zhang Y."/>
            <person name="Obille A."/>
            <person name="Becker A."/>
            <person name="Abrahante J.E."/>
            <person name="Garbe J."/>
            <person name="Badalamenti J.P."/>
            <person name="Herman A."/>
            <person name="Mangelson H."/>
            <person name="Liachko I."/>
            <person name="Sullivan S."/>
            <person name="Sone E.D."/>
            <person name="Koren S."/>
            <person name="Silverstein K.A.T."/>
            <person name="Beckman K.B."/>
            <person name="Gohl D.M."/>
        </authorList>
    </citation>
    <scope>NUCLEOTIDE SEQUENCE</scope>
    <source>
        <strain evidence="2">Duluth1</strain>
        <tissue evidence="2">Whole animal</tissue>
    </source>
</reference>